<dbReference type="GO" id="GO:0008360">
    <property type="term" value="P:regulation of cell shape"/>
    <property type="evidence" value="ECO:0007669"/>
    <property type="project" value="UniProtKB-KW"/>
</dbReference>
<reference evidence="12 13" key="1">
    <citation type="journal article" date="2016" name="Nat. Commun.">
        <title>Thousands of microbial genomes shed light on interconnected biogeochemical processes in an aquifer system.</title>
        <authorList>
            <person name="Anantharaman K."/>
            <person name="Brown C.T."/>
            <person name="Hug L.A."/>
            <person name="Sharon I."/>
            <person name="Castelle C.J."/>
            <person name="Probst A.J."/>
            <person name="Thomas B.C."/>
            <person name="Singh A."/>
            <person name="Wilkins M.J."/>
            <person name="Karaoz U."/>
            <person name="Brodie E.L."/>
            <person name="Williams K.H."/>
            <person name="Hubbard S.S."/>
            <person name="Banfield J.F."/>
        </authorList>
    </citation>
    <scope>NUCLEOTIDE SEQUENCE [LARGE SCALE GENOMIC DNA]</scope>
</reference>
<feature type="active site" evidence="7">
    <location>
        <position position="161"/>
    </location>
</feature>
<dbReference type="STRING" id="1797517.A3F61_01445"/>
<keyword evidence="10" id="KW-0812">Transmembrane</keyword>
<evidence type="ECO:0000313" key="12">
    <source>
        <dbReference type="EMBL" id="OGY12660.1"/>
    </source>
</evidence>
<evidence type="ECO:0000256" key="10">
    <source>
        <dbReference type="SAM" id="Phobius"/>
    </source>
</evidence>
<keyword evidence="3" id="KW-0378">Hydrolase</keyword>
<name>A0A1G1VB71_9BACT</name>
<keyword evidence="10" id="KW-0472">Membrane</keyword>
<evidence type="ECO:0000256" key="6">
    <source>
        <dbReference type="ARBA" id="ARBA00023316"/>
    </source>
</evidence>
<dbReference type="PRINTS" id="PR00725">
    <property type="entry name" value="DADACBPTASE1"/>
</dbReference>
<feature type="domain" description="Peptidase S11 D-alanyl-D-alanine carboxypeptidase A N-terminal" evidence="11">
    <location>
        <begin position="78"/>
        <end position="295"/>
    </location>
</feature>
<accession>A0A1G1VB71</accession>
<feature type="active site" description="Proton acceptor" evidence="7">
    <location>
        <position position="110"/>
    </location>
</feature>
<evidence type="ECO:0000259" key="11">
    <source>
        <dbReference type="Pfam" id="PF00768"/>
    </source>
</evidence>
<feature type="active site" description="Acyl-ester intermediate" evidence="7">
    <location>
        <position position="107"/>
    </location>
</feature>
<dbReference type="GO" id="GO:0071555">
    <property type="term" value="P:cell wall organization"/>
    <property type="evidence" value="ECO:0007669"/>
    <property type="project" value="UniProtKB-KW"/>
</dbReference>
<dbReference type="PANTHER" id="PTHR21581">
    <property type="entry name" value="D-ALANYL-D-ALANINE CARBOXYPEPTIDASE"/>
    <property type="match status" value="1"/>
</dbReference>
<dbReference type="InterPro" id="IPR018044">
    <property type="entry name" value="Peptidase_S11"/>
</dbReference>
<dbReference type="GO" id="GO:0009252">
    <property type="term" value="P:peptidoglycan biosynthetic process"/>
    <property type="evidence" value="ECO:0007669"/>
    <property type="project" value="UniProtKB-KW"/>
</dbReference>
<evidence type="ECO:0000256" key="1">
    <source>
        <dbReference type="ARBA" id="ARBA00007164"/>
    </source>
</evidence>
<dbReference type="AlphaFoldDB" id="A0A1G1VB71"/>
<dbReference type="GO" id="GO:0006508">
    <property type="term" value="P:proteolysis"/>
    <property type="evidence" value="ECO:0007669"/>
    <property type="project" value="InterPro"/>
</dbReference>
<dbReference type="InterPro" id="IPR012338">
    <property type="entry name" value="Beta-lactam/transpept-like"/>
</dbReference>
<dbReference type="Proteomes" id="UP000178272">
    <property type="component" value="Unassembled WGS sequence"/>
</dbReference>
<evidence type="ECO:0000313" key="13">
    <source>
        <dbReference type="Proteomes" id="UP000178272"/>
    </source>
</evidence>
<evidence type="ECO:0000256" key="2">
    <source>
        <dbReference type="ARBA" id="ARBA00022729"/>
    </source>
</evidence>
<keyword evidence="6" id="KW-0961">Cell wall biogenesis/degradation</keyword>
<gene>
    <name evidence="12" type="ORF">A3F61_01445</name>
</gene>
<evidence type="ECO:0000256" key="5">
    <source>
        <dbReference type="ARBA" id="ARBA00022984"/>
    </source>
</evidence>
<dbReference type="EMBL" id="MHCA01000009">
    <property type="protein sequence ID" value="OGY12660.1"/>
    <property type="molecule type" value="Genomic_DNA"/>
</dbReference>
<keyword evidence="10" id="KW-1133">Transmembrane helix</keyword>
<evidence type="ECO:0000256" key="7">
    <source>
        <dbReference type="PIRSR" id="PIRSR618044-1"/>
    </source>
</evidence>
<keyword evidence="4" id="KW-0133">Cell shape</keyword>
<evidence type="ECO:0000256" key="8">
    <source>
        <dbReference type="PIRSR" id="PIRSR618044-2"/>
    </source>
</evidence>
<feature type="transmembrane region" description="Helical" evidence="10">
    <location>
        <begin position="26"/>
        <end position="45"/>
    </location>
</feature>
<evidence type="ECO:0000256" key="3">
    <source>
        <dbReference type="ARBA" id="ARBA00022801"/>
    </source>
</evidence>
<dbReference type="SUPFAM" id="SSF56601">
    <property type="entry name" value="beta-lactamase/transpeptidase-like"/>
    <property type="match status" value="1"/>
</dbReference>
<evidence type="ECO:0000256" key="4">
    <source>
        <dbReference type="ARBA" id="ARBA00022960"/>
    </source>
</evidence>
<protein>
    <recommendedName>
        <fullName evidence="11">Peptidase S11 D-alanyl-D-alanine carboxypeptidase A N-terminal domain-containing protein</fullName>
    </recommendedName>
</protein>
<feature type="binding site" evidence="8">
    <location>
        <position position="268"/>
    </location>
    <ligand>
        <name>substrate</name>
    </ligand>
</feature>
<proteinExistence type="inferred from homology"/>
<sequence length="325" mass="35207">MPKKKSQKNPPSRKVTVGHSKKRSEFFLPLAGIVLMSFVGMGYFYNSSQPEKQAVLAQAVVEETPKPVFRGIGEIPVLTARGVYAFDVDSGVELFSKNAEDPLLPASTTKIATALVAMETYKPGDVLTVSGTNNVFGQKMGLYTGERISAEALIYGTLIHSANDAATALAASYPGGRGEFINAMNQLASDWGLSKTHFTNPVGFDEYLHFSTARDLAMLARLAMEEPKFAQIVGLQSAVVTSFDGRTVHRLTNTNQLLGSVPGVVGIKTGHTITSGESLVTRTDRDGHKVLIALVGSTNRFGETRALIDWIFASYVWEKEEISQK</sequence>
<comment type="similarity">
    <text evidence="1 9">Belongs to the peptidase S11 family.</text>
</comment>
<dbReference type="Pfam" id="PF00768">
    <property type="entry name" value="Peptidase_S11"/>
    <property type="match status" value="1"/>
</dbReference>
<organism evidence="12 13">
    <name type="scientific">Candidatus Blackburnbacteria bacterium RIFCSPHIGHO2_12_FULL_41_13b</name>
    <dbReference type="NCBI Taxonomy" id="1797517"/>
    <lineage>
        <taxon>Bacteria</taxon>
        <taxon>Candidatus Blackburniibacteriota</taxon>
    </lineage>
</organism>
<evidence type="ECO:0000256" key="9">
    <source>
        <dbReference type="RuleBase" id="RU004016"/>
    </source>
</evidence>
<dbReference type="GO" id="GO:0009002">
    <property type="term" value="F:serine-type D-Ala-D-Ala carboxypeptidase activity"/>
    <property type="evidence" value="ECO:0007669"/>
    <property type="project" value="InterPro"/>
</dbReference>
<dbReference type="InterPro" id="IPR001967">
    <property type="entry name" value="Peptidase_S11_N"/>
</dbReference>
<dbReference type="Gene3D" id="3.40.710.10">
    <property type="entry name" value="DD-peptidase/beta-lactamase superfamily"/>
    <property type="match status" value="1"/>
</dbReference>
<comment type="caution">
    <text evidence="12">The sequence shown here is derived from an EMBL/GenBank/DDBJ whole genome shotgun (WGS) entry which is preliminary data.</text>
</comment>
<keyword evidence="2" id="KW-0732">Signal</keyword>
<dbReference type="PANTHER" id="PTHR21581:SF6">
    <property type="entry name" value="TRAFFICKING PROTEIN PARTICLE COMPLEX SUBUNIT 12"/>
    <property type="match status" value="1"/>
</dbReference>
<keyword evidence="5" id="KW-0573">Peptidoglycan synthesis</keyword>